<keyword evidence="6" id="KW-0472">Membrane</keyword>
<feature type="region of interest" description="Disordered" evidence="5">
    <location>
        <begin position="1079"/>
        <end position="1102"/>
    </location>
</feature>
<feature type="region of interest" description="Disordered" evidence="5">
    <location>
        <begin position="117"/>
        <end position="140"/>
    </location>
</feature>
<dbReference type="InterPro" id="IPR014756">
    <property type="entry name" value="Ig_E-set"/>
</dbReference>
<dbReference type="PANTHER" id="PTHR23335:SF1">
    <property type="entry name" value="CALMODULIN-BINDING TRANSCRIPTION ACTIVATOR, ISOFORM F"/>
    <property type="match status" value="1"/>
</dbReference>
<dbReference type="InterPro" id="IPR002909">
    <property type="entry name" value="IPT_dom"/>
</dbReference>
<dbReference type="Pfam" id="PF12796">
    <property type="entry name" value="Ank_2"/>
    <property type="match status" value="1"/>
</dbReference>
<feature type="compositionally biased region" description="Acidic residues" evidence="5">
    <location>
        <begin position="967"/>
        <end position="994"/>
    </location>
</feature>
<dbReference type="CDD" id="cd00102">
    <property type="entry name" value="IPT"/>
    <property type="match status" value="1"/>
</dbReference>
<dbReference type="GeneID" id="30983233"/>
<evidence type="ECO:0000256" key="4">
    <source>
        <dbReference type="PROSITE-ProRule" id="PRU00023"/>
    </source>
</evidence>
<dbReference type="PANTHER" id="PTHR23335">
    <property type="entry name" value="CALMODULIN-BINDING TRANSCRIPTION ACTIVATOR CAMTA"/>
    <property type="match status" value="1"/>
</dbReference>
<dbReference type="GO" id="GO:0003712">
    <property type="term" value="F:transcription coregulator activity"/>
    <property type="evidence" value="ECO:0007669"/>
    <property type="project" value="TreeGrafter"/>
</dbReference>
<dbReference type="GO" id="GO:0005634">
    <property type="term" value="C:nucleus"/>
    <property type="evidence" value="ECO:0007669"/>
    <property type="project" value="TreeGrafter"/>
</dbReference>
<keyword evidence="3 4" id="KW-0040">ANK repeat</keyword>
<dbReference type="InterPro" id="IPR013783">
    <property type="entry name" value="Ig-like_fold"/>
</dbReference>
<dbReference type="Gene3D" id="1.25.40.20">
    <property type="entry name" value="Ankyrin repeat-containing domain"/>
    <property type="match status" value="1"/>
</dbReference>
<feature type="region of interest" description="Disordered" evidence="5">
    <location>
        <begin position="489"/>
        <end position="558"/>
    </location>
</feature>
<dbReference type="InterPro" id="IPR036770">
    <property type="entry name" value="Ankyrin_rpt-contain_sf"/>
</dbReference>
<dbReference type="EMBL" id="KV453909">
    <property type="protein sequence ID" value="ODV82443.1"/>
    <property type="molecule type" value="Genomic_DNA"/>
</dbReference>
<dbReference type="Pfam" id="PF01833">
    <property type="entry name" value="TIG"/>
    <property type="match status" value="1"/>
</dbReference>
<keyword evidence="9" id="KW-1185">Reference proteome</keyword>
<evidence type="ECO:0000313" key="9">
    <source>
        <dbReference type="Proteomes" id="UP000094285"/>
    </source>
</evidence>
<dbReference type="PROSITE" id="PS50297">
    <property type="entry name" value="ANK_REP_REGION"/>
    <property type="match status" value="1"/>
</dbReference>
<protein>
    <recommendedName>
        <fullName evidence="7">IPT/TIG domain-containing protein</fullName>
    </recommendedName>
</protein>
<dbReference type="SUPFAM" id="SSF48403">
    <property type="entry name" value="Ankyrin repeat"/>
    <property type="match status" value="1"/>
</dbReference>
<sequence length="1195" mass="133162">MTSSIMDENSNMLDYNFLTNLDHEEPDILDEFLDQRVYDSLGTTTPVPVHLKQEPSEFADHLFEGSLLTNSRPSDKITTPGSDYLYVDPSQYHESASSTGVYTSPYERKPFTAITSKNASIDGDQPVDELDPRYPGFSSSQLSEHDLIRDELGKLKFGNHFMNPCPDSLDVPDASYLDFSPAAMASLPYKLELFNLPKYSRVETQIKLKFTLSPLPPNALLYIPQDLISKNKFCLNQPLDSLSPRVKDNLFYLDAYVLTSDLKTSCNICSRCIKREQKRASRIKAGLSESDRQEALSTSNGNTPTTTGMVKNNPNSWADESMIKKAIIFNCKEIMSFPPPSGLNTDLSKSLELSARIICYCRHHKESNGFKLLFVIKNKNNEVVAKHLSTPIIIMDRKKNTSNNKNEESVPNSVAGSSTNLKAMNVDVKMENDDDMEDKQPTVANSIASNNSDNEFNNILHPKTSSVSTPNHNHKVEPDVQIQPQTEQLLGPLGHPLSPNSIDESASEPHTQSEGRNLKRKKLSVDDSFNSSSNPMFNGSVNGFSPMSNSDTNTSTTNNFSMMKPNFKPSASLNQFGLLSQPGSLLQGSSQPTIPSIQRIIPAQGPIRGGIEVTLLGFNFRPGLSVKFGANQALATHCWSETTIVTYLPPATQPGQVLVSFESHEDMMLGSAQQLQIFTYTDDTDRQLIELALQIVGLKMNGKLEDAKNIARRIVGTDNTGGAGSVSDSSAVNGNSSTYDGNSMNKANIEWFDNAHKAVEELTKSDLSTEEILINFLSLVDLPNCPIIIPNWQLCNNQGQSLMHLSTLKNYSRLVKFLITHGCKIDIQDNQGLTPLFLASMCGHRDLIKLFIDCKSNWNLKLSNEKYLKDYCDLNVLDMFSQLEDECELEDFGNVVAKASNKDKLTKSLSLDSLNSMLTMSYGRHISKMVMEQSVEPKRSGDFERYDRSVNLGSTSYDESNYSSEFADSEFESNEDEFEETDDYDEEYDDDYDSESIHSEVSTTILRRSIVPEDASVEGTDESTSTLNQQGLWQKVKNVFNQDDSDALPSYDDLFPFGPASFHSKPKTEAERTLNESVAVGSSSSHLRVTAEDDTGNTSDSSEDLVISFINHPRKTVDNDKMLLFFWFPVLICIVGCFFLLSVMGYEIAMIEHIKVFVRDTIGNIMVGSERIARVFNNKDNARSVLKASYELMVE</sequence>
<feature type="region of interest" description="Disordered" evidence="5">
    <location>
        <begin position="445"/>
        <end position="476"/>
    </location>
</feature>
<feature type="compositionally biased region" description="Low complexity" evidence="5">
    <location>
        <begin position="548"/>
        <end position="558"/>
    </location>
</feature>
<dbReference type="InterPro" id="IPR002110">
    <property type="entry name" value="Ankyrin_rpt"/>
</dbReference>
<dbReference type="SMART" id="SM00429">
    <property type="entry name" value="IPT"/>
    <property type="match status" value="1"/>
</dbReference>
<feature type="repeat" description="ANK" evidence="4">
    <location>
        <begin position="798"/>
        <end position="830"/>
    </location>
</feature>
<evidence type="ECO:0000313" key="8">
    <source>
        <dbReference type="EMBL" id="ODV82443.1"/>
    </source>
</evidence>
<dbReference type="SUPFAM" id="SSF81296">
    <property type="entry name" value="E set domains"/>
    <property type="match status" value="1"/>
</dbReference>
<dbReference type="STRING" id="984487.A0A1E4SSE9"/>
<dbReference type="GO" id="GO:0005789">
    <property type="term" value="C:endoplasmic reticulum membrane"/>
    <property type="evidence" value="ECO:0007669"/>
    <property type="project" value="UniProtKB-ARBA"/>
</dbReference>
<evidence type="ECO:0000256" key="2">
    <source>
        <dbReference type="ARBA" id="ARBA00022737"/>
    </source>
</evidence>
<dbReference type="Proteomes" id="UP000094285">
    <property type="component" value="Unassembled WGS sequence"/>
</dbReference>
<feature type="compositionally biased region" description="Polar residues" evidence="5">
    <location>
        <begin position="498"/>
        <end position="510"/>
    </location>
</feature>
<evidence type="ECO:0000256" key="6">
    <source>
        <dbReference type="SAM" id="Phobius"/>
    </source>
</evidence>
<feature type="compositionally biased region" description="Polar residues" evidence="5">
    <location>
        <begin position="445"/>
        <end position="471"/>
    </location>
</feature>
<dbReference type="GO" id="GO:2001280">
    <property type="term" value="P:positive regulation of unsaturated fatty acid biosynthetic process"/>
    <property type="evidence" value="ECO:0007669"/>
    <property type="project" value="UniProtKB-ARBA"/>
</dbReference>
<proteinExistence type="predicted"/>
<feature type="domain" description="IPT/TIG" evidence="7">
    <location>
        <begin position="594"/>
        <end position="681"/>
    </location>
</feature>
<feature type="transmembrane region" description="Helical" evidence="6">
    <location>
        <begin position="1124"/>
        <end position="1146"/>
    </location>
</feature>
<keyword evidence="1" id="KW-0597">Phosphoprotein</keyword>
<keyword evidence="6" id="KW-0812">Transmembrane</keyword>
<organism evidence="8 9">
    <name type="scientific">Suhomyces tanzawaensis NRRL Y-17324</name>
    <dbReference type="NCBI Taxonomy" id="984487"/>
    <lineage>
        <taxon>Eukaryota</taxon>
        <taxon>Fungi</taxon>
        <taxon>Dikarya</taxon>
        <taxon>Ascomycota</taxon>
        <taxon>Saccharomycotina</taxon>
        <taxon>Pichiomycetes</taxon>
        <taxon>Debaryomycetaceae</taxon>
        <taxon>Suhomyces</taxon>
    </lineage>
</organism>
<feature type="region of interest" description="Disordered" evidence="5">
    <location>
        <begin position="954"/>
        <end position="995"/>
    </location>
</feature>
<gene>
    <name evidence="8" type="ORF">CANTADRAFT_4435</name>
</gene>
<dbReference type="RefSeq" id="XP_020067565.1">
    <property type="nucleotide sequence ID" value="XM_020209097.1"/>
</dbReference>
<keyword evidence="6" id="KW-1133">Transmembrane helix</keyword>
<evidence type="ECO:0000256" key="3">
    <source>
        <dbReference type="ARBA" id="ARBA00023043"/>
    </source>
</evidence>
<dbReference type="OrthoDB" id="71307at2759"/>
<feature type="compositionally biased region" description="Low complexity" evidence="5">
    <location>
        <begin position="297"/>
        <end position="308"/>
    </location>
</feature>
<evidence type="ECO:0000259" key="7">
    <source>
        <dbReference type="SMART" id="SM00429"/>
    </source>
</evidence>
<dbReference type="GO" id="GO:0030466">
    <property type="term" value="P:silent mating-type cassette heterochromatin formation"/>
    <property type="evidence" value="ECO:0007669"/>
    <property type="project" value="UniProtKB-ARBA"/>
</dbReference>
<feature type="region of interest" description="Disordered" evidence="5">
    <location>
        <begin position="283"/>
        <end position="315"/>
    </location>
</feature>
<dbReference type="InterPro" id="IPR057962">
    <property type="entry name" value="SPT23_MGA2_DBD"/>
</dbReference>
<dbReference type="GO" id="GO:0033554">
    <property type="term" value="P:cellular response to stress"/>
    <property type="evidence" value="ECO:0007669"/>
    <property type="project" value="UniProtKB-ARBA"/>
</dbReference>
<dbReference type="Pfam" id="PF25603">
    <property type="entry name" value="SPT23_MGA2_DBD"/>
    <property type="match status" value="1"/>
</dbReference>
<dbReference type="FunFam" id="2.60.40.10:FF:001880">
    <property type="entry name" value="Mga2p"/>
    <property type="match status" value="1"/>
</dbReference>
<dbReference type="SMART" id="SM00248">
    <property type="entry name" value="ANK"/>
    <property type="match status" value="2"/>
</dbReference>
<dbReference type="GO" id="GO:0003690">
    <property type="term" value="F:double-stranded DNA binding"/>
    <property type="evidence" value="ECO:0007669"/>
    <property type="project" value="TreeGrafter"/>
</dbReference>
<feature type="repeat" description="ANK" evidence="4">
    <location>
        <begin position="831"/>
        <end position="863"/>
    </location>
</feature>
<dbReference type="PROSITE" id="PS50088">
    <property type="entry name" value="ANK_REPEAT"/>
    <property type="match status" value="2"/>
</dbReference>
<dbReference type="Gene3D" id="2.60.40.10">
    <property type="entry name" value="Immunoglobulins"/>
    <property type="match status" value="1"/>
</dbReference>
<accession>A0A1E4SSE9</accession>
<reference evidence="9" key="1">
    <citation type="submission" date="2016-05" db="EMBL/GenBank/DDBJ databases">
        <title>Comparative genomics of biotechnologically important yeasts.</title>
        <authorList>
            <consortium name="DOE Joint Genome Institute"/>
            <person name="Riley R."/>
            <person name="Haridas S."/>
            <person name="Wolfe K.H."/>
            <person name="Lopes M.R."/>
            <person name="Hittinger C.T."/>
            <person name="Goker M."/>
            <person name="Salamov A."/>
            <person name="Wisecaver J."/>
            <person name="Long T.M."/>
            <person name="Aerts A.L."/>
            <person name="Barry K."/>
            <person name="Choi C."/>
            <person name="Clum A."/>
            <person name="Coughlan A.Y."/>
            <person name="Deshpande S."/>
            <person name="Douglass A.P."/>
            <person name="Hanson S.J."/>
            <person name="Klenk H.-P."/>
            <person name="Labutti K."/>
            <person name="Lapidus A."/>
            <person name="Lindquist E."/>
            <person name="Lipzen A."/>
            <person name="Meier-Kolthoff J.P."/>
            <person name="Ohm R.A."/>
            <person name="Otillar R.P."/>
            <person name="Pangilinan J."/>
            <person name="Peng Y."/>
            <person name="Rokas A."/>
            <person name="Rosa C.A."/>
            <person name="Scheuner C."/>
            <person name="Sibirny A.A."/>
            <person name="Slot J.C."/>
            <person name="Stielow J.B."/>
            <person name="Sun H."/>
            <person name="Kurtzman C.P."/>
            <person name="Blackwell M."/>
            <person name="Grigoriev I.V."/>
            <person name="Jeffries T.W."/>
        </authorList>
    </citation>
    <scope>NUCLEOTIDE SEQUENCE [LARGE SCALE GENOMIC DNA]</scope>
    <source>
        <strain evidence="9">NRRL Y-17324</strain>
    </source>
</reference>
<dbReference type="GO" id="GO:0045944">
    <property type="term" value="P:positive regulation of transcription by RNA polymerase II"/>
    <property type="evidence" value="ECO:0007669"/>
    <property type="project" value="UniProtKB-ARBA"/>
</dbReference>
<dbReference type="AlphaFoldDB" id="A0A1E4SSE9"/>
<evidence type="ECO:0000256" key="1">
    <source>
        <dbReference type="ARBA" id="ARBA00022553"/>
    </source>
</evidence>
<name>A0A1E4SSE9_9ASCO</name>
<feature type="compositionally biased region" description="Polar residues" evidence="5">
    <location>
        <begin position="527"/>
        <end position="547"/>
    </location>
</feature>
<keyword evidence="2" id="KW-0677">Repeat</keyword>
<evidence type="ECO:0000256" key="5">
    <source>
        <dbReference type="SAM" id="MobiDB-lite"/>
    </source>
</evidence>